<gene>
    <name evidence="1" type="ORF">LYSBPC_30170</name>
</gene>
<sequence length="81" mass="9511">MSSTKYTLDRIEDGYAVFLKYPDEEEEHLVELVSLTQPVQVGDRVLITGEHLEILHEETAQKRAAMQNLMARLRKKRQHFE</sequence>
<dbReference type="InterPro" id="IPR021377">
    <property type="entry name" value="DUF3006"/>
</dbReference>
<dbReference type="Pfam" id="PF11213">
    <property type="entry name" value="DUF3006"/>
    <property type="match status" value="1"/>
</dbReference>
<comment type="caution">
    <text evidence="1">The sequence shown here is derived from an EMBL/GenBank/DDBJ whole genome shotgun (WGS) entry which is preliminary data.</text>
</comment>
<accession>A0ABQ5NNE3</accession>
<dbReference type="EMBL" id="BRZA01000004">
    <property type="protein sequence ID" value="GLC89890.1"/>
    <property type="molecule type" value="Genomic_DNA"/>
</dbReference>
<name>A0ABQ5NNE3_9BACI</name>
<protein>
    <recommendedName>
        <fullName evidence="3">DUF3006 domain-containing protein</fullName>
    </recommendedName>
</protein>
<evidence type="ECO:0000313" key="2">
    <source>
        <dbReference type="Proteomes" id="UP001065593"/>
    </source>
</evidence>
<proteinExistence type="predicted"/>
<keyword evidence="2" id="KW-1185">Reference proteome</keyword>
<evidence type="ECO:0000313" key="1">
    <source>
        <dbReference type="EMBL" id="GLC89890.1"/>
    </source>
</evidence>
<organism evidence="1 2">
    <name type="scientific">Lysinibacillus piscis</name>
    <dbReference type="NCBI Taxonomy" id="2518931"/>
    <lineage>
        <taxon>Bacteria</taxon>
        <taxon>Bacillati</taxon>
        <taxon>Bacillota</taxon>
        <taxon>Bacilli</taxon>
        <taxon>Bacillales</taxon>
        <taxon>Bacillaceae</taxon>
        <taxon>Lysinibacillus</taxon>
    </lineage>
</organism>
<evidence type="ECO:0008006" key="3">
    <source>
        <dbReference type="Google" id="ProtNLM"/>
    </source>
</evidence>
<reference evidence="1" key="1">
    <citation type="submission" date="2022-08" db="EMBL/GenBank/DDBJ databases">
        <title>Draft genome sequence of Lysinibacillus sp. strain KH24.</title>
        <authorList>
            <person name="Kanbe H."/>
            <person name="Itoh H."/>
        </authorList>
    </citation>
    <scope>NUCLEOTIDE SEQUENCE</scope>
    <source>
        <strain evidence="1">KH24</strain>
    </source>
</reference>
<dbReference type="Proteomes" id="UP001065593">
    <property type="component" value="Unassembled WGS sequence"/>
</dbReference>
<dbReference type="RefSeq" id="WP_264989788.1">
    <property type="nucleotide sequence ID" value="NZ_BRZA01000004.1"/>
</dbReference>